<dbReference type="Proteomes" id="UP000316968">
    <property type="component" value="Chromosome"/>
</dbReference>
<dbReference type="EMBL" id="CP041217">
    <property type="protein sequence ID" value="QDH23144.1"/>
    <property type="molecule type" value="Genomic_DNA"/>
</dbReference>
<dbReference type="PROSITE" id="PS51272">
    <property type="entry name" value="SLH"/>
    <property type="match status" value="3"/>
</dbReference>
<dbReference type="GO" id="GO:0016787">
    <property type="term" value="F:hydrolase activity"/>
    <property type="evidence" value="ECO:0007669"/>
    <property type="project" value="InterPro"/>
</dbReference>
<dbReference type="Pfam" id="PF00395">
    <property type="entry name" value="SLH"/>
    <property type="match status" value="3"/>
</dbReference>
<feature type="compositionally biased region" description="Basic and acidic residues" evidence="1">
    <location>
        <begin position="1098"/>
        <end position="1113"/>
    </location>
</feature>
<dbReference type="InterPro" id="IPR001119">
    <property type="entry name" value="SLH_dom"/>
</dbReference>
<name>A0A4Y6V1A3_SACBS</name>
<dbReference type="NCBIfam" id="NF012211">
    <property type="entry name" value="tand_rpt_95"/>
    <property type="match status" value="3"/>
</dbReference>
<feature type="domain" description="SLH" evidence="2">
    <location>
        <begin position="1259"/>
        <end position="1315"/>
    </location>
</feature>
<evidence type="ECO:0000313" key="3">
    <source>
        <dbReference type="EMBL" id="QDH23144.1"/>
    </source>
</evidence>
<dbReference type="OrthoDB" id="9772095at2"/>
<feature type="region of interest" description="Disordered" evidence="1">
    <location>
        <begin position="1071"/>
        <end position="1140"/>
    </location>
</feature>
<keyword evidence="4" id="KW-1185">Reference proteome</keyword>
<dbReference type="PANTHER" id="PTHR43143:SF5">
    <property type="entry name" value="SECRETED PROTEIN"/>
    <property type="match status" value="1"/>
</dbReference>
<reference evidence="3 4" key="1">
    <citation type="submission" date="2019-06" db="EMBL/GenBank/DDBJ databases">
        <title>Saccharibacillus brassicae sp. nov., an endophytic bacterium isolated from Chinese cabbage seeds (Brassica pekinensis).</title>
        <authorList>
            <person name="Jiang L."/>
            <person name="Lee J."/>
            <person name="Kim S.W."/>
        </authorList>
    </citation>
    <scope>NUCLEOTIDE SEQUENCE [LARGE SCALE GENOMIC DNA]</scope>
    <source>
        <strain evidence="4">KCTC 43072 / ATSA2</strain>
    </source>
</reference>
<feature type="domain" description="SLH" evidence="2">
    <location>
        <begin position="1136"/>
        <end position="1194"/>
    </location>
</feature>
<proteinExistence type="predicted"/>
<evidence type="ECO:0000313" key="4">
    <source>
        <dbReference type="Proteomes" id="UP000316968"/>
    </source>
</evidence>
<dbReference type="InterPro" id="IPR013320">
    <property type="entry name" value="ConA-like_dom_sf"/>
</dbReference>
<dbReference type="InterPro" id="IPR029052">
    <property type="entry name" value="Metallo-depent_PP-like"/>
</dbReference>
<accession>A0A4Y6V1A3</accession>
<feature type="domain" description="SLH" evidence="2">
    <location>
        <begin position="1195"/>
        <end position="1258"/>
    </location>
</feature>
<dbReference type="Gene3D" id="3.60.21.10">
    <property type="match status" value="1"/>
</dbReference>
<dbReference type="Pfam" id="PF17963">
    <property type="entry name" value="Big_9"/>
    <property type="match status" value="5"/>
</dbReference>
<dbReference type="Pfam" id="PF13385">
    <property type="entry name" value="Laminin_G_3"/>
    <property type="match status" value="1"/>
</dbReference>
<dbReference type="Gene3D" id="2.60.40.3440">
    <property type="match status" value="4"/>
</dbReference>
<protein>
    <submittedName>
        <fullName evidence="3">Tandem-95 repeat protein</fullName>
    </submittedName>
</protein>
<evidence type="ECO:0000256" key="1">
    <source>
        <dbReference type="SAM" id="MobiDB-lite"/>
    </source>
</evidence>
<dbReference type="KEGG" id="saca:FFV09_21145"/>
<dbReference type="Pfam" id="PF00149">
    <property type="entry name" value="Metallophos"/>
    <property type="match status" value="1"/>
</dbReference>
<organism evidence="3 4">
    <name type="scientific">Saccharibacillus brassicae</name>
    <dbReference type="NCBI Taxonomy" id="2583377"/>
    <lineage>
        <taxon>Bacteria</taxon>
        <taxon>Bacillati</taxon>
        <taxon>Bacillota</taxon>
        <taxon>Bacilli</taxon>
        <taxon>Bacillales</taxon>
        <taxon>Paenibacillaceae</taxon>
        <taxon>Saccharibacillus</taxon>
    </lineage>
</organism>
<sequence length="1315" mass="146071">MYRLKGFKVFLALIVLASVFELHFFNFRQHAEASTPKPFKIAILPDTQMYARYKAEIFNAQTEWIRQYRYSENIAFTTHLGDIVDQSDKEEQWINADKAMRTLDDAKIPYGYVAGNHDIQERADDDKRNDRDKWNTLFLKYFKPASRMANKDYSGFGGASPSGYSSYYTFDGAGKKFLVLCLDWRAGDTTLSWANEILNKNPALPTILVTHQMLNTSSDGKTAIMTDNGQKMWDRLVKGNDQIFLTLSGHHHGSAHMVRKNDQGRDVLMSLIDYQGYYMGGNGVMRTLNFDLEAGTIAARTFSPWVMNIPQSQRDKTYDVEEIKDENNAFTIKMDFKERFKGIWDSQNVLPQAAPVTFSASEGKTLHAQLKAADANSDSLIYSITAQPKLGQVKMTDQTAGTFAYTPNAGQSGTDTFTFKVSDGFGDSIETEATIKVRKAAAGNGELAHWLFQKPSDGTFNVKDITGNGNDLYLVNTGKEDVKDIYVDWSSDHSMLSKSSGSIEFASAGKSPKELSYLRTRDEASLNKEEFRKGYTVEAFFRIRENFDAAKNGWMSMLARGASGRNAGKSDGESQEPIATLSISTLKELQWASYPTNQNTMKTSWSGEQFFNWIHVAVVNDTRSTKMYVNGSPVLRNDEGGGGESLGIAAAKIDGKYAPWIVGGKQYNNVFEKGFNGWISEMRITDHALDFSEFLINENEPPVTKNREVTTDQNTPYTQKLEGSDPDAGLLTYSIVAQPNFGKVELNGQTGEFTYTPNLDYKGTDRFTYRAYDGKTYSNESEVKITINGNTAPQAYDDTFQVDLQQNVQGTLRAADTEKDKLVYEILKQPAKGILKLTNASTGQFSYTPDPNESGIDYFTFQVTDGKNKSTEATIIIEIGSASRSELDWKISNLEYDIAENQVLEGTVSDSVYNRRLKNIQKIELLRLPENGTVTVTDQTYGNFVYTPHPGTSGLDLFTFRIGDGQKISKEGIVFIRVRAKTKLQVTPLNLQTTMNRTVQGRMEVSGTKPSEILYSVVEQPKSGKLTVTDSVYGTFMYEPNQGFVGNDTFTYKAAAGGKVSEIGQVRIRITDPRIPPTESVPFVDPPPNQERPNVPSVEKKPEASKDGEKESDAASENETPVQEPKTPQPTISPTIPAAPFKDVSGHWAQTAIERIHAAGMIKGYSNDTFRPDLKMTRAEFVTLLLRGLGQEASTNNPIFKDMQGHWAKEGVQKAVELGIVEGKGGSLFDPQRLISREEAAVMIARGVKIPASAEDTTSFIDQSSISKWAVSSVDALANHQIILGSENRSFLPAKSISRAEAAVLLSRLIDKNLL</sequence>
<dbReference type="SUPFAM" id="SSF56300">
    <property type="entry name" value="Metallo-dependent phosphatases"/>
    <property type="match status" value="1"/>
</dbReference>
<gene>
    <name evidence="3" type="ORF">FFV09_21145</name>
</gene>
<dbReference type="CDD" id="cd11304">
    <property type="entry name" value="Cadherin_repeat"/>
    <property type="match status" value="1"/>
</dbReference>
<dbReference type="RefSeq" id="WP_141449681.1">
    <property type="nucleotide sequence ID" value="NZ_CP041217.1"/>
</dbReference>
<dbReference type="SUPFAM" id="SSF49899">
    <property type="entry name" value="Concanavalin A-like lectins/glucanases"/>
    <property type="match status" value="1"/>
</dbReference>
<dbReference type="InterPro" id="IPR004843">
    <property type="entry name" value="Calcineurin-like_PHP"/>
</dbReference>
<evidence type="ECO:0000259" key="2">
    <source>
        <dbReference type="PROSITE" id="PS51272"/>
    </source>
</evidence>
<dbReference type="InterPro" id="IPR051918">
    <property type="entry name" value="STPP_CPPED1"/>
</dbReference>
<dbReference type="PANTHER" id="PTHR43143">
    <property type="entry name" value="METALLOPHOSPHOESTERASE, CALCINEURIN SUPERFAMILY"/>
    <property type="match status" value="1"/>
</dbReference>
<dbReference type="Gene3D" id="2.60.40.2810">
    <property type="match status" value="1"/>
</dbReference>
<dbReference type="Gene3D" id="2.60.120.200">
    <property type="match status" value="1"/>
</dbReference>